<gene>
    <name evidence="2" type="ORF">F2Y13_03610</name>
</gene>
<protein>
    <recommendedName>
        <fullName evidence="4">PKD-like family protein</fullName>
    </recommendedName>
</protein>
<comment type="caution">
    <text evidence="2">The sequence shown here is derived from an EMBL/GenBank/DDBJ whole genome shotgun (WGS) entry which is preliminary data.</text>
</comment>
<sequence>MTMKRFFCISALFLCAACANDLGNYDYRDLTEPDITGIEANISVLTHARLQLTPDLGGNDFPDDRYSFEWRTLARSADETVTVIGTSRNLDYEVALPAGAYTLFFKVTEDASGVYWQTSSELQVSEATSEGWMVLCADGADDRARLDMVSAVTGETYTDLLKDNGMPEMKGPRRIQWSRFADADSPYYLLTDDGATRLGRNGFEWKEEYRLIYEMGNSDDPRPWVINDASGSKMMVSDSKTYYAECLVSVGLFGPIGDTPLNAAPVIGSNIVTQNIVVPVVMMYDLDAKRFVGYAPNLRSPDVGGYTPLQEMNDLVKLLGEMDNGGRVTGDAFAEFPQGLDFVWMENTKYDPNSTNMGVVYTVLKDGDRYCLYGTQLGELWSVVTVGDCTQALSRAYYGDLSGCTNIARAEHFAFSSLKNYMYYAVGGTVYRVDLSEKPLTATTQFTLVGETVTCLKFNIYRQSANLTRTYDLVVGSVKDDTGTLRIYEGFNSDGNFRGVAPEVHTGLGRIVDVAYREMLK</sequence>
<proteinExistence type="predicted"/>
<evidence type="ECO:0008006" key="4">
    <source>
        <dbReference type="Google" id="ProtNLM"/>
    </source>
</evidence>
<dbReference type="InterPro" id="IPR010916">
    <property type="entry name" value="TonB_box_CS"/>
</dbReference>
<name>A0A5B3GCX5_9BACT</name>
<dbReference type="AlphaFoldDB" id="A0A5B3GCX5"/>
<dbReference type="Proteomes" id="UP000323567">
    <property type="component" value="Unassembled WGS sequence"/>
</dbReference>
<dbReference type="EMBL" id="VVXK01000003">
    <property type="protein sequence ID" value="KAA2371468.1"/>
    <property type="molecule type" value="Genomic_DNA"/>
</dbReference>
<dbReference type="InterPro" id="IPR032183">
    <property type="entry name" value="PKD-like"/>
</dbReference>
<evidence type="ECO:0000313" key="3">
    <source>
        <dbReference type="Proteomes" id="UP000323567"/>
    </source>
</evidence>
<dbReference type="Pfam" id="PF16407">
    <property type="entry name" value="PKD_2"/>
    <property type="match status" value="1"/>
</dbReference>
<accession>A0A5B3GCX5</accession>
<evidence type="ECO:0000313" key="2">
    <source>
        <dbReference type="EMBL" id="KAA2371468.1"/>
    </source>
</evidence>
<dbReference type="PROSITE" id="PS00430">
    <property type="entry name" value="TONB_DEPENDENT_REC_1"/>
    <property type="match status" value="1"/>
</dbReference>
<organism evidence="2 3">
    <name type="scientific">Alistipes shahii</name>
    <dbReference type="NCBI Taxonomy" id="328814"/>
    <lineage>
        <taxon>Bacteria</taxon>
        <taxon>Pseudomonadati</taxon>
        <taxon>Bacteroidota</taxon>
        <taxon>Bacteroidia</taxon>
        <taxon>Bacteroidales</taxon>
        <taxon>Rikenellaceae</taxon>
        <taxon>Alistipes</taxon>
    </lineage>
</organism>
<reference evidence="2 3" key="1">
    <citation type="journal article" date="2019" name="Nat. Med.">
        <title>A library of human gut bacterial isolates paired with longitudinal multiomics data enables mechanistic microbiome research.</title>
        <authorList>
            <person name="Poyet M."/>
            <person name="Groussin M."/>
            <person name="Gibbons S.M."/>
            <person name="Avila-Pacheco J."/>
            <person name="Jiang X."/>
            <person name="Kearney S.M."/>
            <person name="Perrotta A.R."/>
            <person name="Berdy B."/>
            <person name="Zhao S."/>
            <person name="Lieberman T.D."/>
            <person name="Swanson P.K."/>
            <person name="Smith M."/>
            <person name="Roesemann S."/>
            <person name="Alexander J.E."/>
            <person name="Rich S.A."/>
            <person name="Livny J."/>
            <person name="Vlamakis H."/>
            <person name="Clish C."/>
            <person name="Bullock K."/>
            <person name="Deik A."/>
            <person name="Scott J."/>
            <person name="Pierce K.A."/>
            <person name="Xavier R.J."/>
            <person name="Alm E.J."/>
        </authorList>
    </citation>
    <scope>NUCLEOTIDE SEQUENCE [LARGE SCALE GENOMIC DNA]</scope>
    <source>
        <strain evidence="2 3">BIOML-A2</strain>
    </source>
</reference>
<feature type="signal peptide" evidence="1">
    <location>
        <begin position="1"/>
        <end position="19"/>
    </location>
</feature>
<feature type="chain" id="PRO_5023118509" description="PKD-like family protein" evidence="1">
    <location>
        <begin position="20"/>
        <end position="521"/>
    </location>
</feature>
<evidence type="ECO:0000256" key="1">
    <source>
        <dbReference type="SAM" id="SignalP"/>
    </source>
</evidence>
<keyword evidence="1" id="KW-0732">Signal</keyword>